<gene>
    <name evidence="2" type="ORF">TGDOM2_357540</name>
</gene>
<reference evidence="2 3" key="1">
    <citation type="submission" date="2014-02" db="EMBL/GenBank/DDBJ databases">
        <authorList>
            <person name="Sibley D."/>
            <person name="Venepally P."/>
            <person name="Karamycheva S."/>
            <person name="Hadjithomas M."/>
            <person name="Khan A."/>
            <person name="Brunk B."/>
            <person name="Roos D."/>
            <person name="Caler E."/>
            <person name="Lorenzi H."/>
        </authorList>
    </citation>
    <scope>NUCLEOTIDE SEQUENCE [LARGE SCALE GENOMIC DNA]</scope>
    <source>
        <strain evidence="2 3">GAB2-2007-GAL-DOM2</strain>
    </source>
</reference>
<sequence>MAAAPLGSATAAGSDAAGTPDVGPGAELPYLGSRISLISNTEIRYE</sequence>
<name>A0A086KHI0_TOXGO</name>
<protein>
    <submittedName>
        <fullName evidence="2">Putative FFD and TFG box protein</fullName>
    </submittedName>
</protein>
<evidence type="ECO:0000313" key="2">
    <source>
        <dbReference type="EMBL" id="KFG43848.1"/>
    </source>
</evidence>
<feature type="region of interest" description="Disordered" evidence="1">
    <location>
        <begin position="1"/>
        <end position="28"/>
    </location>
</feature>
<comment type="caution">
    <text evidence="2">The sequence shown here is derived from an EMBL/GenBank/DDBJ whole genome shotgun (WGS) entry which is preliminary data.</text>
</comment>
<dbReference type="AlphaFoldDB" id="A0A086KHI0"/>
<evidence type="ECO:0000256" key="1">
    <source>
        <dbReference type="SAM" id="MobiDB-lite"/>
    </source>
</evidence>
<proteinExistence type="predicted"/>
<evidence type="ECO:0000313" key="3">
    <source>
        <dbReference type="Proteomes" id="UP000028837"/>
    </source>
</evidence>
<dbReference type="VEuPathDB" id="ToxoDB:TGDOM2_357540"/>
<feature type="non-terminal residue" evidence="2">
    <location>
        <position position="46"/>
    </location>
</feature>
<dbReference type="EMBL" id="AHZU02000476">
    <property type="protein sequence ID" value="KFG43848.1"/>
    <property type="molecule type" value="Genomic_DNA"/>
</dbReference>
<accession>A0A086KHI0</accession>
<organism evidence="2 3">
    <name type="scientific">Toxoplasma gondii GAB2-2007-GAL-DOM2</name>
    <dbReference type="NCBI Taxonomy" id="1130820"/>
    <lineage>
        <taxon>Eukaryota</taxon>
        <taxon>Sar</taxon>
        <taxon>Alveolata</taxon>
        <taxon>Apicomplexa</taxon>
        <taxon>Conoidasida</taxon>
        <taxon>Coccidia</taxon>
        <taxon>Eucoccidiorida</taxon>
        <taxon>Eimeriorina</taxon>
        <taxon>Sarcocystidae</taxon>
        <taxon>Toxoplasma</taxon>
    </lineage>
</organism>
<feature type="compositionally biased region" description="Low complexity" evidence="1">
    <location>
        <begin position="1"/>
        <end position="19"/>
    </location>
</feature>
<dbReference type="Proteomes" id="UP000028837">
    <property type="component" value="Unassembled WGS sequence"/>
</dbReference>